<keyword evidence="2" id="KW-1185">Reference proteome</keyword>
<organism evidence="1 2">
    <name type="scientific">Natronoflexus pectinivorans</name>
    <dbReference type="NCBI Taxonomy" id="682526"/>
    <lineage>
        <taxon>Bacteria</taxon>
        <taxon>Pseudomonadati</taxon>
        <taxon>Bacteroidota</taxon>
        <taxon>Bacteroidia</taxon>
        <taxon>Marinilabiliales</taxon>
        <taxon>Marinilabiliaceae</taxon>
        <taxon>Natronoflexus</taxon>
    </lineage>
</organism>
<protein>
    <submittedName>
        <fullName evidence="1">Uncharacterized protein</fullName>
    </submittedName>
</protein>
<proteinExistence type="predicted"/>
<sequence>MGIGNRRPESGYRVYGGMVTGWKGERVSGDRKLNAMKLR</sequence>
<dbReference type="EMBL" id="SLWK01000002">
    <property type="protein sequence ID" value="TCO09921.1"/>
    <property type="molecule type" value="Genomic_DNA"/>
</dbReference>
<evidence type="ECO:0000313" key="2">
    <source>
        <dbReference type="Proteomes" id="UP000295221"/>
    </source>
</evidence>
<reference evidence="1 2" key="1">
    <citation type="submission" date="2019-03" db="EMBL/GenBank/DDBJ databases">
        <title>Genomic Encyclopedia of Type Strains, Phase IV (KMG-IV): sequencing the most valuable type-strain genomes for metagenomic binning, comparative biology and taxonomic classification.</title>
        <authorList>
            <person name="Goeker M."/>
        </authorList>
    </citation>
    <scope>NUCLEOTIDE SEQUENCE [LARGE SCALE GENOMIC DNA]</scope>
    <source>
        <strain evidence="1 2">DSM 24179</strain>
    </source>
</reference>
<dbReference type="Proteomes" id="UP000295221">
    <property type="component" value="Unassembled WGS sequence"/>
</dbReference>
<accession>A0A4V2RWT4</accession>
<name>A0A4V2RWT4_9BACT</name>
<gene>
    <name evidence="1" type="ORF">EV194_102350</name>
</gene>
<dbReference type="AlphaFoldDB" id="A0A4V2RWT4"/>
<evidence type="ECO:0000313" key="1">
    <source>
        <dbReference type="EMBL" id="TCO09921.1"/>
    </source>
</evidence>
<comment type="caution">
    <text evidence="1">The sequence shown here is derived from an EMBL/GenBank/DDBJ whole genome shotgun (WGS) entry which is preliminary data.</text>
</comment>